<protein>
    <submittedName>
        <fullName evidence="1">Uncharacterized protein</fullName>
    </submittedName>
</protein>
<dbReference type="RefSeq" id="XP_045279305.1">
    <property type="nucleotide sequence ID" value="XM_045416302.1"/>
</dbReference>
<accession>A0ABX2VQQ4</accession>
<reference evidence="2" key="2">
    <citation type="journal article" date="2015" name="PLoS Genet.">
        <title>The dynamic genome and transcriptome of the human fungal pathogen Blastomyces and close relative Emmonsia.</title>
        <authorList>
            <person name="Munoz J.F."/>
            <person name="Gauthier G.M."/>
            <person name="Desjardins C.A."/>
            <person name="Gallo J.E."/>
            <person name="Holder J."/>
            <person name="Sullivan T.D."/>
            <person name="Marty A.J."/>
            <person name="Carmen J.C."/>
            <person name="Chen Z."/>
            <person name="Ding L."/>
            <person name="Gujja S."/>
            <person name="Magrini V."/>
            <person name="Misas E."/>
            <person name="Mitreva M."/>
            <person name="Priest M."/>
            <person name="Saif S."/>
            <person name="Whiston E.A."/>
            <person name="Young S."/>
            <person name="Zeng Q."/>
            <person name="Goldman W.E."/>
            <person name="Mardis E.R."/>
            <person name="Taylor J.W."/>
            <person name="McEwen J.G."/>
            <person name="Clay O.K."/>
            <person name="Klein B.S."/>
            <person name="Cuomo C.A."/>
        </authorList>
    </citation>
    <scope>NUCLEOTIDE SEQUENCE [LARGE SCALE GENOMIC DNA]</scope>
    <source>
        <strain evidence="2">ER-3 / ATCC MYA-2586</strain>
    </source>
</reference>
<dbReference type="Proteomes" id="UP000002039">
    <property type="component" value="Unassembled WGS sequence"/>
</dbReference>
<sequence length="127" mass="13873">MEVENLLLQQDLMDQCDVGVRCAYRNAEKAVISGGKGGKLLLRKIRDTYGPNSWGFLQGPFMANLAGVGIQNSIITASFRGAGNRDGIKQCSTTNTDANAFLEMLKMVDNRDLNISALKMEKTTPTE</sequence>
<gene>
    <name evidence="1" type="ORF">BDCG_00791</name>
</gene>
<keyword evidence="2" id="KW-1185">Reference proteome</keyword>
<evidence type="ECO:0000313" key="2">
    <source>
        <dbReference type="Proteomes" id="UP000002039"/>
    </source>
</evidence>
<reference evidence="1" key="1">
    <citation type="submission" date="2009-02" db="EMBL/GenBank/DDBJ databases">
        <title>The Genome Sequence of Blastomyces dermatitidis strain ER-3.</title>
        <authorList>
            <consortium name="The Broad Institute Genome Sequencing Platform"/>
            <consortium name="Broad Institute Microbial Sequencing Center."/>
            <person name="Champion M."/>
            <person name="Cuomo C."/>
            <person name="Ma L.-J."/>
            <person name="Henn M.R."/>
            <person name="Klein B."/>
            <person name="Goldman B."/>
            <person name="Young S."/>
            <person name="Kodira C.D."/>
            <person name="Zeng Q."/>
            <person name="Koehrsen M."/>
            <person name="Alvarado L."/>
            <person name="Berlin A.M."/>
            <person name="Heiman D.I."/>
            <person name="Hepburn T.A."/>
            <person name="Saif S."/>
            <person name="Shea T.D."/>
            <person name="Shenoy N."/>
            <person name="Sykes S."/>
            <person name="Galagan J."/>
            <person name="Nusbaum C."/>
            <person name="Birren B."/>
        </authorList>
    </citation>
    <scope>NUCLEOTIDE SEQUENCE</scope>
    <source>
        <strain evidence="1">ER-3</strain>
    </source>
</reference>
<name>A0ABX2VQQ4_AJEDR</name>
<dbReference type="RefSeq" id="XP_045272063.1">
    <property type="nucleotide sequence ID" value="XM_045416303.1"/>
</dbReference>
<dbReference type="GeneID" id="69023499"/>
<organism evidence="1 2">
    <name type="scientific">Ajellomyces dermatitidis (strain ER-3 / ATCC MYA-2586)</name>
    <name type="common">Blastomyces dermatitidis</name>
    <dbReference type="NCBI Taxonomy" id="559297"/>
    <lineage>
        <taxon>Eukaryota</taxon>
        <taxon>Fungi</taxon>
        <taxon>Dikarya</taxon>
        <taxon>Ascomycota</taxon>
        <taxon>Pezizomycotina</taxon>
        <taxon>Eurotiomycetes</taxon>
        <taxon>Eurotiomycetidae</taxon>
        <taxon>Onygenales</taxon>
        <taxon>Ajellomycetaceae</taxon>
        <taxon>Blastomyces</taxon>
    </lineage>
</organism>
<dbReference type="EMBL" id="EQ999973">
    <property type="protein sequence ID" value="EEQ83986.1"/>
    <property type="molecule type" value="Genomic_DNA"/>
</dbReference>
<proteinExistence type="predicted"/>
<dbReference type="EMBL" id="EQ999973">
    <property type="protein sequence ID" value="OAS99577.1"/>
    <property type="molecule type" value="Genomic_DNA"/>
</dbReference>
<evidence type="ECO:0000313" key="1">
    <source>
        <dbReference type="EMBL" id="OAS99577.1"/>
    </source>
</evidence>